<evidence type="ECO:0000313" key="2">
    <source>
        <dbReference type="Proteomes" id="UP000277212"/>
    </source>
</evidence>
<reference evidence="1 2" key="1">
    <citation type="submission" date="2017-06" db="EMBL/GenBank/DDBJ databases">
        <title>Comparative genomic analysis of Ambrosia Fusariam Clade fungi.</title>
        <authorList>
            <person name="Stajich J.E."/>
            <person name="Carrillo J."/>
            <person name="Kijimoto T."/>
            <person name="Eskalen A."/>
            <person name="O'Donnell K."/>
            <person name="Kasson M."/>
        </authorList>
    </citation>
    <scope>NUCLEOTIDE SEQUENCE [LARGE SCALE GENOMIC DNA]</scope>
    <source>
        <strain evidence="1">UCR3666</strain>
    </source>
</reference>
<name>A0A3M2SKG8_9HYPO</name>
<accession>A0A3M2SKG8</accession>
<dbReference type="Proteomes" id="UP000277212">
    <property type="component" value="Unassembled WGS sequence"/>
</dbReference>
<comment type="caution">
    <text evidence="1">The sequence shown here is derived from an EMBL/GenBank/DDBJ whole genome shotgun (WGS) entry which is preliminary data.</text>
</comment>
<dbReference type="AlphaFoldDB" id="A0A3M2SKG8"/>
<keyword evidence="2" id="KW-1185">Reference proteome</keyword>
<proteinExistence type="predicted"/>
<dbReference type="OrthoDB" id="5427059at2759"/>
<sequence length="421" mass="48833">MKTATPIMPESHSHLLAAPMEVHQHILASLSDIPSLAAAALSCRQLYAAFKNAEPALVRSVLINCIGAANLPEALITHRCSPPYPSSNHIELQPRPIHHRMDSQCRYILKFLEDLDRANFENTEISMTEAFFLDDFHIHTVLPLAQRFVVICTERYEWQEPLWESIEELPVSQTEWERIERVLYRFELFRKLFGRFDRSEGKLMPFAKSFFQKFAPWENAQLGCIHDFLCREVGQVYNYVAEHDIVWGAYRITLNGYGGYAIQHLLTLGLSKILEIALSETFEEKCRLVGGGEPIHRSNNAFLLIAFRGIYDPYRGNKRAAKAMRKLPPFFDDGDIGPESIWRYTLEERVYDFYTDPSFEWGCVMWDAERIDDLVIEEEREENPCTIFADRNTYDSYGTRFDLYELGRRGYWAPPDDESSS</sequence>
<protein>
    <recommendedName>
        <fullName evidence="3">F-box domain-containing protein</fullName>
    </recommendedName>
</protein>
<evidence type="ECO:0008006" key="3">
    <source>
        <dbReference type="Google" id="ProtNLM"/>
    </source>
</evidence>
<gene>
    <name evidence="1" type="ORF">CDV36_002320</name>
</gene>
<dbReference type="EMBL" id="NKUJ01000024">
    <property type="protein sequence ID" value="RMJ18051.1"/>
    <property type="molecule type" value="Genomic_DNA"/>
</dbReference>
<evidence type="ECO:0000313" key="1">
    <source>
        <dbReference type="EMBL" id="RMJ18051.1"/>
    </source>
</evidence>
<organism evidence="1 2">
    <name type="scientific">Fusarium kuroshium</name>
    <dbReference type="NCBI Taxonomy" id="2010991"/>
    <lineage>
        <taxon>Eukaryota</taxon>
        <taxon>Fungi</taxon>
        <taxon>Dikarya</taxon>
        <taxon>Ascomycota</taxon>
        <taxon>Pezizomycotina</taxon>
        <taxon>Sordariomycetes</taxon>
        <taxon>Hypocreomycetidae</taxon>
        <taxon>Hypocreales</taxon>
        <taxon>Nectriaceae</taxon>
        <taxon>Fusarium</taxon>
        <taxon>Fusarium solani species complex</taxon>
    </lineage>
</organism>